<dbReference type="AlphaFoldDB" id="C8RWB6"/>
<reference evidence="1 2" key="1">
    <citation type="submission" date="2009-08" db="EMBL/GenBank/DDBJ databases">
        <title>The draft genome of Rhodobacter sp. SW2.</title>
        <authorList>
            <consortium name="US DOE Joint Genome Institute (JGI-PGF)"/>
            <person name="Lucas S."/>
            <person name="Copeland A."/>
            <person name="Lapidus A."/>
            <person name="Glavina del Rio T."/>
            <person name="Tice H."/>
            <person name="Bruce D."/>
            <person name="Goodwin L."/>
            <person name="Pitluck S."/>
            <person name="Larimer F."/>
            <person name="Land M.L."/>
            <person name="Hauser L."/>
            <person name="Emerson D."/>
        </authorList>
    </citation>
    <scope>NUCLEOTIDE SEQUENCE [LARGE SCALE GENOMIC DNA]</scope>
    <source>
        <strain evidence="1 2">SW2</strain>
    </source>
</reference>
<keyword evidence="2" id="KW-1185">Reference proteome</keyword>
<dbReference type="EMBL" id="ACYY01000001">
    <property type="protein sequence ID" value="EEW26859.1"/>
    <property type="molecule type" value="Genomic_DNA"/>
</dbReference>
<comment type="caution">
    <text evidence="1">The sequence shown here is derived from an EMBL/GenBank/DDBJ whole genome shotgun (WGS) entry which is preliminary data.</text>
</comment>
<gene>
    <name evidence="1" type="ORF">Rsw2DRAFT_0094</name>
</gene>
<evidence type="ECO:0000313" key="1">
    <source>
        <dbReference type="EMBL" id="EEW26859.1"/>
    </source>
</evidence>
<name>C8RWB6_9RHOB</name>
<evidence type="ECO:0000313" key="2">
    <source>
        <dbReference type="Proteomes" id="UP000010121"/>
    </source>
</evidence>
<dbReference type="Proteomes" id="UP000010121">
    <property type="component" value="Unassembled WGS sequence"/>
</dbReference>
<organism evidence="1 2">
    <name type="scientific">Rhodobacter ferrooxidans</name>
    <dbReference type="NCBI Taxonomy" id="371731"/>
    <lineage>
        <taxon>Bacteria</taxon>
        <taxon>Pseudomonadati</taxon>
        <taxon>Pseudomonadota</taxon>
        <taxon>Alphaproteobacteria</taxon>
        <taxon>Rhodobacterales</taxon>
        <taxon>Rhodobacter group</taxon>
        <taxon>Rhodobacter</taxon>
    </lineage>
</organism>
<protein>
    <submittedName>
        <fullName evidence="1">Uncharacterized protein</fullName>
    </submittedName>
</protein>
<accession>C8RWB6</accession>
<dbReference type="eggNOG" id="ENOG5033XDY">
    <property type="taxonomic scope" value="Bacteria"/>
</dbReference>
<sequence length="263" mass="27470">MALYAFRLDLLHVLVKRGKLTDSDVVTFAVLVNKVERGAGAGLFPALADNTQVPTAAVAMTSRRGAALNWIIGPFELEPDDAVDVIFTATNTSDSQISDQDAERLQLKIMDEILTTAIGAIGGPIGAALGFALGSVTDPVAKFLGWEPRGPCNGLVLADSVAFSGAALGRLGFGPVTVHNSFNSLPNATEFSMTKDYTDAANHDTEICGEVARTEMTFSVLALAPPISTAFYAKRRKSPVGSLAGLRPGGDPVGVKSLLGILP</sequence>
<proteinExistence type="predicted"/>
<dbReference type="OrthoDB" id="9852275at2"/>
<dbReference type="RefSeq" id="WP_008026932.1">
    <property type="nucleotide sequence ID" value="NZ_ACYY01000001.1"/>
</dbReference>
<dbReference type="STRING" id="371731.Rsw2DRAFT_0094"/>